<proteinExistence type="predicted"/>
<organism evidence="2 3">
    <name type="scientific">Hymenobacter sublimis</name>
    <dbReference type="NCBI Taxonomy" id="2933777"/>
    <lineage>
        <taxon>Bacteria</taxon>
        <taxon>Pseudomonadati</taxon>
        <taxon>Bacteroidota</taxon>
        <taxon>Cytophagia</taxon>
        <taxon>Cytophagales</taxon>
        <taxon>Hymenobacteraceae</taxon>
        <taxon>Hymenobacter</taxon>
    </lineage>
</organism>
<accession>A0ABY4JBJ4</accession>
<evidence type="ECO:0000256" key="1">
    <source>
        <dbReference type="SAM" id="Phobius"/>
    </source>
</evidence>
<evidence type="ECO:0008006" key="4">
    <source>
        <dbReference type="Google" id="ProtNLM"/>
    </source>
</evidence>
<dbReference type="RefSeq" id="WP_247976060.1">
    <property type="nucleotide sequence ID" value="NZ_CP095848.1"/>
</dbReference>
<evidence type="ECO:0000313" key="3">
    <source>
        <dbReference type="Proteomes" id="UP000829647"/>
    </source>
</evidence>
<keyword evidence="1" id="KW-0472">Membrane</keyword>
<sequence>MPAPAPNTPPTLLLPHVQMTAEDYVAINFRLWKARPATRRAQWLLGAAMALLALSVGLEVREQGSIQNWSTVVLLAVAVLYAAFRMALVRYQLRQGYARNPAAPAPIDFTLNAKEIRGSSSQGSFSTSWAHVKRAVWVQPQWLLLYPNDAACYYLNLHCLQAPATPADVEQLLHQHQIVLHRL</sequence>
<reference evidence="2 3" key="1">
    <citation type="submission" date="2022-04" db="EMBL/GenBank/DDBJ databases">
        <title>Hymenobacter sp. isolated from the air.</title>
        <authorList>
            <person name="Won M."/>
            <person name="Lee C.-M."/>
            <person name="Woen H.-Y."/>
            <person name="Kwon S.-W."/>
        </authorList>
    </citation>
    <scope>NUCLEOTIDE SEQUENCE [LARGE SCALE GENOMIC DNA]</scope>
    <source>
        <strain evidence="3">5516 S-25</strain>
    </source>
</reference>
<dbReference type="EMBL" id="CP095848">
    <property type="protein sequence ID" value="UPL49980.1"/>
    <property type="molecule type" value="Genomic_DNA"/>
</dbReference>
<gene>
    <name evidence="2" type="ORF">MWH26_03490</name>
</gene>
<keyword evidence="3" id="KW-1185">Reference proteome</keyword>
<name>A0ABY4JBJ4_9BACT</name>
<protein>
    <recommendedName>
        <fullName evidence="4">YcxB family protein</fullName>
    </recommendedName>
</protein>
<dbReference type="Proteomes" id="UP000829647">
    <property type="component" value="Chromosome"/>
</dbReference>
<evidence type="ECO:0000313" key="2">
    <source>
        <dbReference type="EMBL" id="UPL49980.1"/>
    </source>
</evidence>
<keyword evidence="1" id="KW-1133">Transmembrane helix</keyword>
<keyword evidence="1" id="KW-0812">Transmembrane</keyword>
<feature type="transmembrane region" description="Helical" evidence="1">
    <location>
        <begin position="66"/>
        <end position="84"/>
    </location>
</feature>
<feature type="transmembrane region" description="Helical" evidence="1">
    <location>
        <begin position="43"/>
        <end position="60"/>
    </location>
</feature>